<accession>A0A9P6M6P1</accession>
<proteinExistence type="predicted"/>
<protein>
    <submittedName>
        <fullName evidence="2">Uncharacterized protein</fullName>
    </submittedName>
</protein>
<evidence type="ECO:0000313" key="3">
    <source>
        <dbReference type="Proteomes" id="UP000738359"/>
    </source>
</evidence>
<dbReference type="OrthoDB" id="5584001at2759"/>
<feature type="region of interest" description="Disordered" evidence="1">
    <location>
        <begin position="307"/>
        <end position="463"/>
    </location>
</feature>
<evidence type="ECO:0000256" key="1">
    <source>
        <dbReference type="SAM" id="MobiDB-lite"/>
    </source>
</evidence>
<dbReference type="Proteomes" id="UP000738359">
    <property type="component" value="Unassembled WGS sequence"/>
</dbReference>
<name>A0A9P6M6P1_MORAP</name>
<feature type="region of interest" description="Disordered" evidence="1">
    <location>
        <begin position="130"/>
        <end position="168"/>
    </location>
</feature>
<comment type="caution">
    <text evidence="2">The sequence shown here is derived from an EMBL/GenBank/DDBJ whole genome shotgun (WGS) entry which is preliminary data.</text>
</comment>
<feature type="compositionally biased region" description="Low complexity" evidence="1">
    <location>
        <begin position="316"/>
        <end position="328"/>
    </location>
</feature>
<reference evidence="2" key="1">
    <citation type="journal article" date="2020" name="Fungal Divers.">
        <title>Resolving the Mortierellaceae phylogeny through synthesis of multi-gene phylogenetics and phylogenomics.</title>
        <authorList>
            <person name="Vandepol N."/>
            <person name="Liber J."/>
            <person name="Desiro A."/>
            <person name="Na H."/>
            <person name="Kennedy M."/>
            <person name="Barry K."/>
            <person name="Grigoriev I.V."/>
            <person name="Miller A.N."/>
            <person name="O'Donnell K."/>
            <person name="Stajich J.E."/>
            <person name="Bonito G."/>
        </authorList>
    </citation>
    <scope>NUCLEOTIDE SEQUENCE</scope>
    <source>
        <strain evidence="2">CK1249</strain>
    </source>
</reference>
<feature type="region of interest" description="Disordered" evidence="1">
    <location>
        <begin position="237"/>
        <end position="257"/>
    </location>
</feature>
<feature type="compositionally biased region" description="Basic and acidic residues" evidence="1">
    <location>
        <begin position="408"/>
        <end position="422"/>
    </location>
</feature>
<feature type="region of interest" description="Disordered" evidence="1">
    <location>
        <begin position="1"/>
        <end position="84"/>
    </location>
</feature>
<feature type="compositionally biased region" description="Polar residues" evidence="1">
    <location>
        <begin position="152"/>
        <end position="162"/>
    </location>
</feature>
<sequence length="463" mass="48929">MSGPSPKRGRGILKPKIVTAPSPKLESIPQLEAAAELTPTGARSPGMFNRQGAQSSRSSRGRTADEGAGRSAMNHRRSSSSSHDLLDHRMACLKTRTKIFLQNVEEETRLVLSCFPSEFSIGTVPLSSANPPTTTTAPATPVAQPVAEGVSTAASDPSSLPGLTQYPEGEQLNLNDQARSHQSRPSLTVPTRRTPSITIQDQSYLTPSPIHPLPSAIAGGGQQFRTSLERAEENDTVPFLLGSPPPSTAKERRSKSVLFSHRRPMDHTASDINSSLLNPTAVLPLPTATADSSHSISPINGLPAFSVTESSPPMPSSSSSTFATSSQPFSPPLPGLSSVTLPPGHTAAAAVADVPTQTSGHPTLNVHFTKAEKPRARDPNSTSLAEPLLIPELRIFTPGASPSLDQNQNHDYDHDHDHDHDQSPSTSTRQDADPESTPPSPPVPYNVIGLGVRNAGPAQESSD</sequence>
<keyword evidence="3" id="KW-1185">Reference proteome</keyword>
<feature type="compositionally biased region" description="Low complexity" evidence="1">
    <location>
        <begin position="130"/>
        <end position="147"/>
    </location>
</feature>
<gene>
    <name evidence="2" type="ORF">BGZ70_000027</name>
</gene>
<dbReference type="EMBL" id="JAAAHY010000010">
    <property type="protein sequence ID" value="KAF9968676.1"/>
    <property type="molecule type" value="Genomic_DNA"/>
</dbReference>
<feature type="compositionally biased region" description="Basic and acidic residues" evidence="1">
    <location>
        <begin position="369"/>
        <end position="378"/>
    </location>
</feature>
<dbReference type="AlphaFoldDB" id="A0A9P6M6P1"/>
<organism evidence="2 3">
    <name type="scientific">Mortierella alpina</name>
    <name type="common">Oleaginous fungus</name>
    <name type="synonym">Mortierella renispora</name>
    <dbReference type="NCBI Taxonomy" id="64518"/>
    <lineage>
        <taxon>Eukaryota</taxon>
        <taxon>Fungi</taxon>
        <taxon>Fungi incertae sedis</taxon>
        <taxon>Mucoromycota</taxon>
        <taxon>Mortierellomycotina</taxon>
        <taxon>Mortierellomycetes</taxon>
        <taxon>Mortierellales</taxon>
        <taxon>Mortierellaceae</taxon>
        <taxon>Mortierella</taxon>
    </lineage>
</organism>
<evidence type="ECO:0000313" key="2">
    <source>
        <dbReference type="EMBL" id="KAF9968676.1"/>
    </source>
</evidence>